<feature type="domain" description="Vta1/callose synthase N-terminal" evidence="11">
    <location>
        <begin position="192"/>
        <end position="307"/>
    </location>
</feature>
<feature type="region of interest" description="Disordered" evidence="10">
    <location>
        <begin position="716"/>
        <end position="735"/>
    </location>
</feature>
<name>A0A6A6KA82_HEVBR</name>
<evidence type="ECO:0000256" key="2">
    <source>
        <dbReference type="ARBA" id="ARBA00004496"/>
    </source>
</evidence>
<feature type="region of interest" description="Disordered" evidence="10">
    <location>
        <begin position="492"/>
        <end position="543"/>
    </location>
</feature>
<feature type="compositionally biased region" description="Polar residues" evidence="10">
    <location>
        <begin position="518"/>
        <end position="539"/>
    </location>
</feature>
<evidence type="ECO:0000256" key="5">
    <source>
        <dbReference type="ARBA" id="ARBA00022490"/>
    </source>
</evidence>
<evidence type="ECO:0000256" key="8">
    <source>
        <dbReference type="ARBA" id="ARBA00023136"/>
    </source>
</evidence>
<feature type="domain" description="Vta1 C-terminal" evidence="12">
    <location>
        <begin position="543"/>
        <end position="580"/>
    </location>
</feature>
<keyword evidence="4" id="KW-0813">Transport</keyword>
<evidence type="ECO:0000313" key="13">
    <source>
        <dbReference type="EMBL" id="KAF2285707.1"/>
    </source>
</evidence>
<dbReference type="Gene3D" id="1.20.5.420">
    <property type="entry name" value="Immunoglobulin FC, subunit C"/>
    <property type="match status" value="1"/>
</dbReference>
<reference evidence="13 14" key="1">
    <citation type="journal article" date="2020" name="Mol. Plant">
        <title>The Chromosome-Based Rubber Tree Genome Provides New Insights into Spurge Genome Evolution and Rubber Biosynthesis.</title>
        <authorList>
            <person name="Liu J."/>
            <person name="Shi C."/>
            <person name="Shi C.C."/>
            <person name="Li W."/>
            <person name="Zhang Q.J."/>
            <person name="Zhang Y."/>
            <person name="Li K."/>
            <person name="Lu H.F."/>
            <person name="Shi C."/>
            <person name="Zhu S.T."/>
            <person name="Xiao Z.Y."/>
            <person name="Nan H."/>
            <person name="Yue Y."/>
            <person name="Zhu X.G."/>
            <person name="Wu Y."/>
            <person name="Hong X.N."/>
            <person name="Fan G.Y."/>
            <person name="Tong Y."/>
            <person name="Zhang D."/>
            <person name="Mao C.L."/>
            <person name="Liu Y.L."/>
            <person name="Hao S.J."/>
            <person name="Liu W.Q."/>
            <person name="Lv M.Q."/>
            <person name="Zhang H.B."/>
            <person name="Liu Y."/>
            <person name="Hu-Tang G.R."/>
            <person name="Wang J.P."/>
            <person name="Wang J.H."/>
            <person name="Sun Y.H."/>
            <person name="Ni S.B."/>
            <person name="Chen W.B."/>
            <person name="Zhang X.C."/>
            <person name="Jiao Y.N."/>
            <person name="Eichler E.E."/>
            <person name="Li G.H."/>
            <person name="Liu X."/>
            <person name="Gao L.Z."/>
        </authorList>
    </citation>
    <scope>NUCLEOTIDE SEQUENCE [LARGE SCALE GENOMIC DNA]</scope>
    <source>
        <strain evidence="14">cv. GT1</strain>
        <tissue evidence="13">Leaf</tissue>
    </source>
</reference>
<gene>
    <name evidence="13" type="ORF">GH714_007306</name>
</gene>
<dbReference type="GO" id="GO:0032511">
    <property type="term" value="P:late endosome to vacuole transport via multivesicular body sorting pathway"/>
    <property type="evidence" value="ECO:0007669"/>
    <property type="project" value="InterPro"/>
</dbReference>
<feature type="compositionally biased region" description="Low complexity" evidence="10">
    <location>
        <begin position="716"/>
        <end position="726"/>
    </location>
</feature>
<dbReference type="Gene3D" id="1.20.58.1520">
    <property type="match status" value="1"/>
</dbReference>
<dbReference type="GO" id="GO:0005771">
    <property type="term" value="C:multivesicular body"/>
    <property type="evidence" value="ECO:0007669"/>
    <property type="project" value="TreeGrafter"/>
</dbReference>
<feature type="compositionally biased region" description="Low complexity" evidence="10">
    <location>
        <begin position="507"/>
        <end position="517"/>
    </location>
</feature>
<dbReference type="EMBL" id="JAAGAX010000017">
    <property type="protein sequence ID" value="KAF2285707.1"/>
    <property type="molecule type" value="Genomic_DNA"/>
</dbReference>
<comment type="similarity">
    <text evidence="3">Belongs to the VTA1 family.</text>
</comment>
<proteinExistence type="inferred from homology"/>
<evidence type="ECO:0000259" key="11">
    <source>
        <dbReference type="Pfam" id="PF04652"/>
    </source>
</evidence>
<dbReference type="Pfam" id="PF04652">
    <property type="entry name" value="Vta1"/>
    <property type="match status" value="1"/>
</dbReference>
<sequence length="756" mass="84538">MDNQISISKEEALSRKDILDKVEKWMSACEEESWLEDYNRDENRYNASRALVDTLVAKTQAWEEDRGMQFAYDGVPLLAMLDEYAMLRQEREEEKRRLRDQKKFHEQQTRNKKLFLAQGPACSTVGTKKVVGPRANGGANGTPNRRLSLNTQQNGSRSSTKEGRRDSTSRPAAPVNFVSISKEDAASHISGRLYAMEKGLQIPQNERTKTTNSLLISLMNQLEKDKKSLKLGPEDNLHLEGFALSVFGKADKQDRAGRADLNTAKTFYAASIFFEILNQFGALQPDLEQKQKYAVWKAADIRKALKEGRKPNPGPPDGDEDLSVPSIAPGGGYDLGPTETSVTSPRPESDYSSRFHDQVNDQHYTSIPPSSQLHEKVNNQHSANIVSQTQFHDSVNNHHSTGILPSPPSYPSAVYPSHDFQPPPPASGSENDTYSQPYHHQSYSRELHQHAPHNYPHHDTPSYSYPNFQSYPGFTESSLPSIPSHYPSYYQGSDSSYAPQSAPPSSYPSTAQYTSSSRNGTDSDPAPTSTQSYQHDSNYQPPPEKIAEAHKAARFAVGALAFDDVSVAVDYLRKSLELLTNPSASHNGNLSFCFGQSSPERLPKGDLNDQDVGLASSIIEFMMEGCSWRRNEIKKRQFCPQEKQRQQVEKDKEFSTLKECLLASPVLNSYNSNGDQAHHHVLKQNKVYPSDYVSNPRDSFSKQRLLMVGEVGSSEVDVSSSLSRSQSGKKKKRVSFKLPEEADIIVYNTPEEETQE</sequence>
<dbReference type="GO" id="GO:0010008">
    <property type="term" value="C:endosome membrane"/>
    <property type="evidence" value="ECO:0007669"/>
    <property type="project" value="UniProtKB-SubCell"/>
</dbReference>
<dbReference type="Pfam" id="PF18097">
    <property type="entry name" value="Vta1_C"/>
    <property type="match status" value="1"/>
</dbReference>
<evidence type="ECO:0000256" key="4">
    <source>
        <dbReference type="ARBA" id="ARBA00022448"/>
    </source>
</evidence>
<organism evidence="13 14">
    <name type="scientific">Hevea brasiliensis</name>
    <name type="common">Para rubber tree</name>
    <name type="synonym">Siphonia brasiliensis</name>
    <dbReference type="NCBI Taxonomy" id="3981"/>
    <lineage>
        <taxon>Eukaryota</taxon>
        <taxon>Viridiplantae</taxon>
        <taxon>Streptophyta</taxon>
        <taxon>Embryophyta</taxon>
        <taxon>Tracheophyta</taxon>
        <taxon>Spermatophyta</taxon>
        <taxon>Magnoliopsida</taxon>
        <taxon>eudicotyledons</taxon>
        <taxon>Gunneridae</taxon>
        <taxon>Pentapetalae</taxon>
        <taxon>rosids</taxon>
        <taxon>fabids</taxon>
        <taxon>Malpighiales</taxon>
        <taxon>Euphorbiaceae</taxon>
        <taxon>Crotonoideae</taxon>
        <taxon>Micrandreae</taxon>
        <taxon>Hevea</taxon>
    </lineage>
</organism>
<feature type="region of interest" description="Disordered" evidence="10">
    <location>
        <begin position="306"/>
        <end position="354"/>
    </location>
</feature>
<keyword evidence="8" id="KW-0472">Membrane</keyword>
<dbReference type="PANTHER" id="PTHR46009:SF1">
    <property type="entry name" value="VACUOLAR PROTEIN SORTING-ASSOCIATED PROTEIN VTA1 HOMOLOG"/>
    <property type="match status" value="1"/>
</dbReference>
<evidence type="ECO:0000313" key="14">
    <source>
        <dbReference type="Proteomes" id="UP000467840"/>
    </source>
</evidence>
<dbReference type="CDD" id="cd22541">
    <property type="entry name" value="SP5_N"/>
    <property type="match status" value="1"/>
</dbReference>
<dbReference type="InterPro" id="IPR023175">
    <property type="entry name" value="Vta1/CALS_N_sf"/>
</dbReference>
<feature type="compositionally biased region" description="Basic and acidic residues" evidence="10">
    <location>
        <begin position="159"/>
        <end position="168"/>
    </location>
</feature>
<feature type="compositionally biased region" description="Polar residues" evidence="10">
    <location>
        <begin position="141"/>
        <end position="158"/>
    </location>
</feature>
<dbReference type="InterPro" id="IPR041212">
    <property type="entry name" value="Vta1_C"/>
</dbReference>
<keyword evidence="7" id="KW-0653">Protein transport</keyword>
<dbReference type="Proteomes" id="UP000467840">
    <property type="component" value="Chromosome 3"/>
</dbReference>
<dbReference type="GO" id="GO:0015031">
    <property type="term" value="P:protein transport"/>
    <property type="evidence" value="ECO:0007669"/>
    <property type="project" value="UniProtKB-KW"/>
</dbReference>
<evidence type="ECO:0000256" key="3">
    <source>
        <dbReference type="ARBA" id="ARBA00007895"/>
    </source>
</evidence>
<evidence type="ECO:0000256" key="9">
    <source>
        <dbReference type="SAM" id="Coils"/>
    </source>
</evidence>
<feature type="compositionally biased region" description="Polar residues" evidence="10">
    <location>
        <begin position="428"/>
        <end position="441"/>
    </location>
</feature>
<feature type="region of interest" description="Disordered" evidence="10">
    <location>
        <begin position="395"/>
        <end position="444"/>
    </location>
</feature>
<accession>A0A6A6KA82</accession>
<evidence type="ECO:0000256" key="1">
    <source>
        <dbReference type="ARBA" id="ARBA00004481"/>
    </source>
</evidence>
<keyword evidence="5" id="KW-0963">Cytoplasm</keyword>
<protein>
    <submittedName>
        <fullName evidence="13">Uncharacterized protein</fullName>
    </submittedName>
</protein>
<dbReference type="AlphaFoldDB" id="A0A6A6KA82"/>
<comment type="caution">
    <text evidence="13">The sequence shown here is derived from an EMBL/GenBank/DDBJ whole genome shotgun (WGS) entry which is preliminary data.</text>
</comment>
<feature type="region of interest" description="Disordered" evidence="10">
    <location>
        <begin position="125"/>
        <end position="176"/>
    </location>
</feature>
<comment type="subcellular location">
    <subcellularLocation>
        <location evidence="2">Cytoplasm</location>
    </subcellularLocation>
    <subcellularLocation>
        <location evidence="1">Endosome membrane</location>
        <topology evidence="1">Peripheral membrane protein</topology>
    </subcellularLocation>
</comment>
<feature type="coiled-coil region" evidence="9">
    <location>
        <begin position="77"/>
        <end position="108"/>
    </location>
</feature>
<keyword evidence="6" id="KW-0967">Endosome</keyword>
<keyword evidence="9" id="KW-0175">Coiled coil</keyword>
<dbReference type="Pfam" id="PF03999">
    <property type="entry name" value="MAP65_ASE1"/>
    <property type="match status" value="1"/>
</dbReference>
<dbReference type="PANTHER" id="PTHR46009">
    <property type="entry name" value="VACUOLAR PROTEIN SORTING-ASSOCIATED PROTEIN VTA1 HOMOLOG"/>
    <property type="match status" value="1"/>
</dbReference>
<evidence type="ECO:0000259" key="12">
    <source>
        <dbReference type="Pfam" id="PF18097"/>
    </source>
</evidence>
<evidence type="ECO:0000256" key="7">
    <source>
        <dbReference type="ARBA" id="ARBA00022927"/>
    </source>
</evidence>
<dbReference type="Gene3D" id="1.25.40.270">
    <property type="entry name" value="Vacuolar protein sorting-associated protein vta1"/>
    <property type="match status" value="1"/>
</dbReference>
<evidence type="ECO:0000256" key="6">
    <source>
        <dbReference type="ARBA" id="ARBA00022753"/>
    </source>
</evidence>
<dbReference type="InterPro" id="IPR039431">
    <property type="entry name" value="Vta1/CALS_N"/>
</dbReference>
<evidence type="ECO:0000256" key="10">
    <source>
        <dbReference type="SAM" id="MobiDB-lite"/>
    </source>
</evidence>
<keyword evidence="14" id="KW-1185">Reference proteome</keyword>
<dbReference type="InterPro" id="IPR044538">
    <property type="entry name" value="Vta1-like"/>
</dbReference>